<feature type="domain" description="Fumarate lyase N-terminal" evidence="2">
    <location>
        <begin position="85"/>
        <end position="289"/>
    </location>
</feature>
<comment type="caution">
    <text evidence="3">The sequence shown here is derived from an EMBL/GenBank/DDBJ whole genome shotgun (WGS) entry which is preliminary data.</text>
</comment>
<dbReference type="Proteomes" id="UP000246352">
    <property type="component" value="Unassembled WGS sequence"/>
</dbReference>
<keyword evidence="4" id="KW-1185">Reference proteome</keyword>
<accession>A0A317PI92</accession>
<dbReference type="SUPFAM" id="SSF48557">
    <property type="entry name" value="L-aspartase-like"/>
    <property type="match status" value="1"/>
</dbReference>
<proteinExistence type="inferred from homology"/>
<evidence type="ECO:0000256" key="1">
    <source>
        <dbReference type="ARBA" id="ARBA00034772"/>
    </source>
</evidence>
<dbReference type="EMBL" id="QGTR01000004">
    <property type="protein sequence ID" value="PWV98927.1"/>
    <property type="molecule type" value="Genomic_DNA"/>
</dbReference>
<evidence type="ECO:0000313" key="3">
    <source>
        <dbReference type="EMBL" id="PWV98927.1"/>
    </source>
</evidence>
<dbReference type="NCBIfam" id="NF004631">
    <property type="entry name" value="PRK05975.1"/>
    <property type="match status" value="1"/>
</dbReference>
<dbReference type="InterPro" id="IPR020557">
    <property type="entry name" value="Fumarate_lyase_CS"/>
</dbReference>
<dbReference type="GO" id="GO:0016853">
    <property type="term" value="F:isomerase activity"/>
    <property type="evidence" value="ECO:0007669"/>
    <property type="project" value="UniProtKB-KW"/>
</dbReference>
<dbReference type="AlphaFoldDB" id="A0A317PI92"/>
<gene>
    <name evidence="3" type="ORF">DFR52_104218</name>
</gene>
<sequence length="351" mass="36557">MAGGGDWMTQFAGDAGIASAFGDAAMLQRYLRYEIALALALGDAGQADAETVRQVATAMQGFAPDLAAITAGVQADGLPVPDFVRQLKAHVGAPGKGIVHHGATSQDLVDTAAMQALGQVNDLIAGRIAELIAALSALNDRFGQHRLMAITRMQPALAFTAGDRIEAWSRPLAALRERLADLRPRLEVLQFGGPVGNLAEFGAAGPAVAAALSRRIGLPWPGHSWHNQRGPIAEYAGLLSELTGALGKIGQDVALMALRGEDDIRISGGGGSSAMPHKQNPVAAERLVTLARFNATLVSGLHQSLVHEAERSGAAWSLEWLLLPRMCEAAGAGLSTAISLLGAVQHMGTRS</sequence>
<organism evidence="3 4">
    <name type="scientific">Hoeflea marina</name>
    <dbReference type="NCBI Taxonomy" id="274592"/>
    <lineage>
        <taxon>Bacteria</taxon>
        <taxon>Pseudomonadati</taxon>
        <taxon>Pseudomonadota</taxon>
        <taxon>Alphaproteobacteria</taxon>
        <taxon>Hyphomicrobiales</taxon>
        <taxon>Rhizobiaceae</taxon>
        <taxon>Hoeflea</taxon>
    </lineage>
</organism>
<dbReference type="InterPro" id="IPR008948">
    <property type="entry name" value="L-Aspartase-like"/>
</dbReference>
<name>A0A317PI92_9HYPH</name>
<evidence type="ECO:0000313" key="4">
    <source>
        <dbReference type="Proteomes" id="UP000246352"/>
    </source>
</evidence>
<dbReference type="Pfam" id="PF00206">
    <property type="entry name" value="Lyase_1"/>
    <property type="match status" value="1"/>
</dbReference>
<dbReference type="InterPro" id="IPR022761">
    <property type="entry name" value="Fumarate_lyase_N"/>
</dbReference>
<reference evidence="3 4" key="1">
    <citation type="submission" date="2018-05" db="EMBL/GenBank/DDBJ databases">
        <title>Genomic Encyclopedia of Type Strains, Phase IV (KMG-IV): sequencing the most valuable type-strain genomes for metagenomic binning, comparative biology and taxonomic classification.</title>
        <authorList>
            <person name="Goeker M."/>
        </authorList>
    </citation>
    <scope>NUCLEOTIDE SEQUENCE [LARGE SCALE GENOMIC DNA]</scope>
    <source>
        <strain evidence="3 4">DSM 16791</strain>
    </source>
</reference>
<dbReference type="PANTHER" id="PTHR43172:SF2">
    <property type="entry name" value="ADENYLOSUCCINATE LYASE C-TERMINAL DOMAIN-CONTAINING PROTEIN"/>
    <property type="match status" value="1"/>
</dbReference>
<dbReference type="PANTHER" id="PTHR43172">
    <property type="entry name" value="ADENYLOSUCCINATE LYASE"/>
    <property type="match status" value="1"/>
</dbReference>
<protein>
    <submittedName>
        <fullName evidence="3">3-carboxy-cis,cis-muconate cycloisomerase</fullName>
    </submittedName>
</protein>
<keyword evidence="3" id="KW-0413">Isomerase</keyword>
<dbReference type="OrthoDB" id="9768878at2"/>
<dbReference type="Gene3D" id="1.20.200.10">
    <property type="entry name" value="Fumarase/aspartase (Central domain)"/>
    <property type="match status" value="1"/>
</dbReference>
<dbReference type="GO" id="GO:0016829">
    <property type="term" value="F:lyase activity"/>
    <property type="evidence" value="ECO:0007669"/>
    <property type="project" value="UniProtKB-ARBA"/>
</dbReference>
<dbReference type="PRINTS" id="PR00149">
    <property type="entry name" value="FUMRATELYASE"/>
</dbReference>
<comment type="similarity">
    <text evidence="1">Belongs to the class-II fumarase/aspartase family.</text>
</comment>
<dbReference type="PROSITE" id="PS00163">
    <property type="entry name" value="FUMARATE_LYASES"/>
    <property type="match status" value="1"/>
</dbReference>
<evidence type="ECO:0000259" key="2">
    <source>
        <dbReference type="Pfam" id="PF00206"/>
    </source>
</evidence>
<dbReference type="InterPro" id="IPR000362">
    <property type="entry name" value="Fumarate_lyase_fam"/>
</dbReference>